<dbReference type="InterPro" id="IPR041581">
    <property type="entry name" value="Glyoxalase_6"/>
</dbReference>
<evidence type="ECO:0000259" key="1">
    <source>
        <dbReference type="PROSITE" id="PS51819"/>
    </source>
</evidence>
<keyword evidence="2" id="KW-0456">Lyase</keyword>
<dbReference type="GO" id="GO:0016829">
    <property type="term" value="F:lyase activity"/>
    <property type="evidence" value="ECO:0007669"/>
    <property type="project" value="UniProtKB-KW"/>
</dbReference>
<comment type="caution">
    <text evidence="3">The sequence shown here is derived from an EMBL/GenBank/DDBJ whole genome shotgun (WGS) entry which is preliminary data.</text>
</comment>
<evidence type="ECO:0000313" key="5">
    <source>
        <dbReference type="Proteomes" id="UP000536909"/>
    </source>
</evidence>
<reference evidence="2 5" key="2">
    <citation type="submission" date="2020-08" db="EMBL/GenBank/DDBJ databases">
        <title>Genomic Encyclopedia of Type Strains, Phase IV (KMG-IV): sequencing the most valuable type-strain genomes for metagenomic binning, comparative biology and taxonomic classification.</title>
        <authorList>
            <person name="Goeker M."/>
        </authorList>
    </citation>
    <scope>NUCLEOTIDE SEQUENCE [LARGE SCALE GENOMIC DNA]</scope>
    <source>
        <strain evidence="2 5">DSM 105434</strain>
    </source>
</reference>
<name>A0AAJ5K5S9_9DEIO</name>
<evidence type="ECO:0000313" key="2">
    <source>
        <dbReference type="EMBL" id="MBB5294751.1"/>
    </source>
</evidence>
<dbReference type="PROSITE" id="PS51819">
    <property type="entry name" value="VOC"/>
    <property type="match status" value="1"/>
</dbReference>
<dbReference type="Pfam" id="PF18029">
    <property type="entry name" value="Glyoxalase_6"/>
    <property type="match status" value="1"/>
</dbReference>
<dbReference type="EMBL" id="VBRC01000004">
    <property type="protein sequence ID" value="TLK29048.1"/>
    <property type="molecule type" value="Genomic_DNA"/>
</dbReference>
<dbReference type="InterPro" id="IPR029068">
    <property type="entry name" value="Glyas_Bleomycin-R_OHBP_Dase"/>
</dbReference>
<keyword evidence="5" id="KW-1185">Reference proteome</keyword>
<dbReference type="Proteomes" id="UP000536909">
    <property type="component" value="Unassembled WGS sequence"/>
</dbReference>
<sequence>MSSSPLLNRVDGVFIHVRNLRRAAEWYSAAFGVPLKEEELQRHYYTLNVSGEQPWVTLDDHGADPAFEFQPAAHPILSFHSRDLSAAREHLRTLGALSVGEIEEAHPGLAYFVFRDPDGNALMALQRS</sequence>
<evidence type="ECO:0000313" key="3">
    <source>
        <dbReference type="EMBL" id="TLK29048.1"/>
    </source>
</evidence>
<evidence type="ECO:0000313" key="4">
    <source>
        <dbReference type="Proteomes" id="UP000308000"/>
    </source>
</evidence>
<dbReference type="Proteomes" id="UP000308000">
    <property type="component" value="Unassembled WGS sequence"/>
</dbReference>
<dbReference type="EMBL" id="JACHFV010000005">
    <property type="protein sequence ID" value="MBB5294751.1"/>
    <property type="molecule type" value="Genomic_DNA"/>
</dbReference>
<feature type="domain" description="VOC" evidence="1">
    <location>
        <begin position="9"/>
        <end position="127"/>
    </location>
</feature>
<gene>
    <name evidence="3" type="ORF">FCS05_07800</name>
    <name evidence="2" type="ORF">HNQ10_001572</name>
</gene>
<dbReference type="SUPFAM" id="SSF54593">
    <property type="entry name" value="Glyoxalase/Bleomycin resistance protein/Dihydroxybiphenyl dioxygenase"/>
    <property type="match status" value="1"/>
</dbReference>
<dbReference type="Gene3D" id="3.10.180.10">
    <property type="entry name" value="2,3-Dihydroxybiphenyl 1,2-Dioxygenase, domain 1"/>
    <property type="match status" value="1"/>
</dbReference>
<dbReference type="AlphaFoldDB" id="A0AAJ5K5S9"/>
<proteinExistence type="predicted"/>
<dbReference type="InterPro" id="IPR037523">
    <property type="entry name" value="VOC_core"/>
</dbReference>
<protein>
    <submittedName>
        <fullName evidence="2">Enzyme related to lactoylglutathione lyase</fullName>
    </submittedName>
    <submittedName>
        <fullName evidence="3">VOC family protein</fullName>
    </submittedName>
</protein>
<dbReference type="RefSeq" id="WP_129119851.1">
    <property type="nucleotide sequence ID" value="NZ_BSUI01000017.1"/>
</dbReference>
<accession>A0AAJ5K5S9</accession>
<organism evidence="3 4">
    <name type="scientific">Deinococcus metallilatus</name>
    <dbReference type="NCBI Taxonomy" id="1211322"/>
    <lineage>
        <taxon>Bacteria</taxon>
        <taxon>Thermotogati</taxon>
        <taxon>Deinococcota</taxon>
        <taxon>Deinococci</taxon>
        <taxon>Deinococcales</taxon>
        <taxon>Deinococcaceae</taxon>
        <taxon>Deinococcus</taxon>
    </lineage>
</organism>
<reference evidence="3 4" key="1">
    <citation type="submission" date="2019-04" db="EMBL/GenBank/DDBJ databases">
        <title>Deinococcus metalilatus MA1002 mutant No.5.</title>
        <authorList>
            <person name="Park W."/>
            <person name="Park C."/>
        </authorList>
    </citation>
    <scope>NUCLEOTIDE SEQUENCE [LARGE SCALE GENOMIC DNA]</scope>
    <source>
        <strain evidence="3 4">MA1002-m5</strain>
    </source>
</reference>